<dbReference type="Pfam" id="PF00353">
    <property type="entry name" value="HemolysinCabind"/>
    <property type="match status" value="20"/>
</dbReference>
<comment type="subcellular location">
    <subcellularLocation>
        <location evidence="1">Secreted</location>
    </subcellularLocation>
</comment>
<proteinExistence type="predicted"/>
<sequence length="1730" mass="169087">MAIFTGTAQSDILTGTAADDIFDGRGSNDTLIGNGGNDLLDGGSGADTMSGGTGNDTYLVDDVGDVVIENAGEGTDTVQASVSYTLAANVENLTLVGAGNKLDGTGNALDNVLTGNSGRNILTGGLGNDTYFVDAGDTVVELANQGIDSVFTSIDWTLEANVENLTLTGTNRIDGTGNALANTITGNDTDNVLDGLGGADTLIGSTGDDTYVVDNAGDVVVENAGEGVKDTVQSSIGWTLGANLENLTLTGTDAINGTGNDLDNVLTGNTAANVLIGGLGEDVYFVDAGDTVIELAGEGRKDEVDSAIDWTLGANLENLTLIGTANVSATGNEVDNVLTGNSGNNVLDGLLGGDTLIGGAGDDTYVLDAPDDTVTENANEGTDTVLASLSVTLGANVENLTLTGSAAIDGTGNALANVIQGNAAANTLDGSAGADSLAGGAGDDTYVVDDAGDSVTENAGEGTDTVRSGVSYTLGGNVENLVLTGAAAIDGTGNALANTITGNAGANVLDGQGGADALAGGAGDDTYVVDDAGDTVTENAAAGVDTVRASVSTTLGANLENLTLTGAAAIDGTGNAQANVITGNAAANVLAGGAGDDTYIVGAGDTMLEQAGQGDDTVLASIDWTLGANVEKLTLTGTAAINGTGNALDNEMRGNTAANVLSGGAGNDTYFVTALDTIVEQAGEGIDTAVVTTTLGLAAEVENLVLGGASNISGTGNGLDNEITGNTGNNTLDGQGGNDTLRGGAGNDTYVVDAAGDQVLENALEGTDTVKSSVTYVLGENLENLTLVGTAAIDGTGNALANVIVGNGAANVLSGGLGDDSYTVGLGDTVVEQANAGVDTVVSSGSWTLGANTENLKLLAGVTGTGNTLANVITGNTGNNTLDGKAGADTLTGGLGNDSYFVDNAGDVVVEQSGEGTDTVNSSISYVLGADLENLTLVGAAAASATGNAADNVITGNAGANVLAGGLGNDSYVVGFGDSVVEQAGEGLDSVRSGVSFTLGANVENLTLTGTVNVSGTGNASDNVITGNAGINTLDGAAGADTMAGGLGNDTYVVDEAGDVVIEAAGAGTDTVRSSVGWTLGANLENLTLTGVASIDGTGNELANILTGNGADNVLDGGAGRDTMRGGAGDDTYLVDSVLDIVGEAAGEGRDAVISSVSLTLAANLEDLALTGVANLKGTGNALANEITGNDGANVLDGKAGADILAGGLGDDTYVVDNAGDLVVENAGEGRDTVQSSVSWTLAATVENLTLTGAGAISGTGNALDNEMHGNAAANVLAGGAGDDTYFVTSIDTIVENGGEGTDTAVASTSFTLGLNVENLVLAGGSGISGTGNAEDNSLTGNSGANTLDGKAGNDTLAGGAGNDTYVVDAAGDVVIENAGAGTDTVRSSLGYALGDNLENLTLTGTAAIDGTGNAQDNVLTGNSAANVLAGGAGDDTYVVGLHDSVLEQAAEGVDTVKSAVAWTLDANVEDLVLTGAAAVAGTGNALANRITGNAGANTLDGQAGDDFLQGLAGNDLLRDFEGSSAMDAGAGADTLQAGGKAFLAGGTGNDRIETGAADAQVIAFNAGDGLDTVAASGAQNDTLSLGKVQFADLHFTRGGNDLTLSTGAGQGLVLKDWFAGQQTVSTLQMVIDGTADYDPTAADVLHHSKVVTFDFAGLASQFEQQGAAPNWALQPALEGVLVSGSDTAAVGGELAMVYAHNGALAAAAPEVLGVIGAAEFAAQPQDFVA</sequence>
<reference evidence="4 5" key="1">
    <citation type="journal article" date="2017" name="Int. J. Syst. Evol. Microbiol.">
        <title>Ramlibacter alkalitolerans sp. nov., alkali-tolerant bacterium isolated from soil of ginseng.</title>
        <authorList>
            <person name="Lee D.H."/>
            <person name="Cha C.J."/>
        </authorList>
    </citation>
    <scope>NUCLEOTIDE SEQUENCE [LARGE SCALE GENOMIC DNA]</scope>
    <source>
        <strain evidence="4 5">KACC 19305</strain>
    </source>
</reference>
<dbReference type="PANTHER" id="PTHR38340">
    <property type="entry name" value="S-LAYER PROTEIN"/>
    <property type="match status" value="1"/>
</dbReference>
<evidence type="ECO:0000313" key="5">
    <source>
        <dbReference type="Proteomes" id="UP000622707"/>
    </source>
</evidence>
<dbReference type="InterPro" id="IPR050557">
    <property type="entry name" value="RTX_toxin/Mannuronan_C5-epim"/>
</dbReference>
<dbReference type="PROSITE" id="PS00330">
    <property type="entry name" value="HEMOLYSIN_CALCIUM"/>
    <property type="match status" value="1"/>
</dbReference>
<dbReference type="RefSeq" id="WP_201688963.1">
    <property type="nucleotide sequence ID" value="NZ_JAEQND010000005.1"/>
</dbReference>
<evidence type="ECO:0000256" key="2">
    <source>
        <dbReference type="ARBA" id="ARBA00022525"/>
    </source>
</evidence>
<evidence type="ECO:0008006" key="6">
    <source>
        <dbReference type="Google" id="ProtNLM"/>
    </source>
</evidence>
<organism evidence="4 5">
    <name type="scientific">Ramlibacter alkalitolerans</name>
    <dbReference type="NCBI Taxonomy" id="2039631"/>
    <lineage>
        <taxon>Bacteria</taxon>
        <taxon>Pseudomonadati</taxon>
        <taxon>Pseudomonadota</taxon>
        <taxon>Betaproteobacteria</taxon>
        <taxon>Burkholderiales</taxon>
        <taxon>Comamonadaceae</taxon>
        <taxon>Ramlibacter</taxon>
    </lineage>
</organism>
<dbReference type="SUPFAM" id="SSF51120">
    <property type="entry name" value="beta-Roll"/>
    <property type="match status" value="10"/>
</dbReference>
<dbReference type="InterPro" id="IPR011049">
    <property type="entry name" value="Serralysin-like_metalloprot_C"/>
</dbReference>
<accession>A0ABS1JMF5</accession>
<keyword evidence="2" id="KW-0964">Secreted</keyword>
<comment type="caution">
    <text evidence="4">The sequence shown here is derived from an EMBL/GenBank/DDBJ whole genome shotgun (WGS) entry which is preliminary data.</text>
</comment>
<dbReference type="InterPro" id="IPR018511">
    <property type="entry name" value="Hemolysin-typ_Ca-bd_CS"/>
</dbReference>
<feature type="region of interest" description="Disordered" evidence="3">
    <location>
        <begin position="723"/>
        <end position="743"/>
    </location>
</feature>
<feature type="compositionally biased region" description="Polar residues" evidence="3">
    <location>
        <begin position="723"/>
        <end position="733"/>
    </location>
</feature>
<evidence type="ECO:0000256" key="1">
    <source>
        <dbReference type="ARBA" id="ARBA00004613"/>
    </source>
</evidence>
<protein>
    <recommendedName>
        <fullName evidence="6">Calcium-binding protein</fullName>
    </recommendedName>
</protein>
<keyword evidence="5" id="KW-1185">Reference proteome</keyword>
<evidence type="ECO:0000313" key="4">
    <source>
        <dbReference type="EMBL" id="MBL0425394.1"/>
    </source>
</evidence>
<dbReference type="PANTHER" id="PTHR38340:SF1">
    <property type="entry name" value="S-LAYER PROTEIN"/>
    <property type="match status" value="1"/>
</dbReference>
<evidence type="ECO:0000256" key="3">
    <source>
        <dbReference type="SAM" id="MobiDB-lite"/>
    </source>
</evidence>
<dbReference type="EMBL" id="JAEQND010000005">
    <property type="protein sequence ID" value="MBL0425394.1"/>
    <property type="molecule type" value="Genomic_DNA"/>
</dbReference>
<dbReference type="Gene3D" id="2.150.10.10">
    <property type="entry name" value="Serralysin-like metalloprotease, C-terminal"/>
    <property type="match status" value="10"/>
</dbReference>
<dbReference type="Proteomes" id="UP000622707">
    <property type="component" value="Unassembled WGS sequence"/>
</dbReference>
<name>A0ABS1JMF5_9BURK</name>
<dbReference type="InterPro" id="IPR001343">
    <property type="entry name" value="Hemolysn_Ca-bd"/>
</dbReference>
<gene>
    <name evidence="4" type="ORF">JI746_09750</name>
</gene>
<dbReference type="PRINTS" id="PR00313">
    <property type="entry name" value="CABNDNGRPT"/>
</dbReference>